<evidence type="ECO:0000256" key="9">
    <source>
        <dbReference type="SAM" id="MobiDB-lite"/>
    </source>
</evidence>
<feature type="signal peptide" evidence="11">
    <location>
        <begin position="1"/>
        <end position="16"/>
    </location>
</feature>
<dbReference type="Gene3D" id="2.60.40.10">
    <property type="entry name" value="Immunoglobulins"/>
    <property type="match status" value="2"/>
</dbReference>
<dbReference type="GO" id="GO:0150079">
    <property type="term" value="P:negative regulation of neuroinflammatory response"/>
    <property type="evidence" value="ECO:0007669"/>
    <property type="project" value="TreeGrafter"/>
</dbReference>
<dbReference type="GO" id="GO:0043025">
    <property type="term" value="C:neuronal cell body"/>
    <property type="evidence" value="ECO:0007669"/>
    <property type="project" value="TreeGrafter"/>
</dbReference>
<feature type="compositionally biased region" description="Polar residues" evidence="9">
    <location>
        <begin position="174"/>
        <end position="188"/>
    </location>
</feature>
<dbReference type="InterPro" id="IPR036179">
    <property type="entry name" value="Ig-like_dom_sf"/>
</dbReference>
<proteinExistence type="predicted"/>
<keyword evidence="2 10" id="KW-0812">Transmembrane</keyword>
<gene>
    <name evidence="13" type="primary">Nfu_g_1_014050</name>
</gene>
<evidence type="ECO:0000256" key="7">
    <source>
        <dbReference type="ARBA" id="ARBA00023180"/>
    </source>
</evidence>
<dbReference type="SMART" id="SM00406">
    <property type="entry name" value="IGv"/>
    <property type="match status" value="1"/>
</dbReference>
<dbReference type="PANTHER" id="PTHR46841:SF7">
    <property type="entry name" value="IG-LIKE DOMAIN-CONTAINING PROTEIN"/>
    <property type="match status" value="1"/>
</dbReference>
<feature type="domain" description="Ig-like" evidence="12">
    <location>
        <begin position="129"/>
        <end position="224"/>
    </location>
</feature>
<evidence type="ECO:0000256" key="10">
    <source>
        <dbReference type="SAM" id="Phobius"/>
    </source>
</evidence>
<dbReference type="InterPro" id="IPR013783">
    <property type="entry name" value="Ig-like_fold"/>
</dbReference>
<dbReference type="InterPro" id="IPR007110">
    <property type="entry name" value="Ig-like_dom"/>
</dbReference>
<dbReference type="Pfam" id="PF07686">
    <property type="entry name" value="V-set"/>
    <property type="match status" value="1"/>
</dbReference>
<feature type="domain" description="Ig-like" evidence="12">
    <location>
        <begin position="14"/>
        <end position="107"/>
    </location>
</feature>
<dbReference type="PANTHER" id="PTHR46841">
    <property type="entry name" value="OX-2 MEMBRANE GLYCOPROTEIN"/>
    <property type="match status" value="1"/>
</dbReference>
<organism evidence="13">
    <name type="scientific">Nothobranchius kadleci</name>
    <name type="common">African annual killifish</name>
    <dbReference type="NCBI Taxonomy" id="1051664"/>
    <lineage>
        <taxon>Eukaryota</taxon>
        <taxon>Metazoa</taxon>
        <taxon>Chordata</taxon>
        <taxon>Craniata</taxon>
        <taxon>Vertebrata</taxon>
        <taxon>Euteleostomi</taxon>
        <taxon>Actinopterygii</taxon>
        <taxon>Neopterygii</taxon>
        <taxon>Teleostei</taxon>
        <taxon>Neoteleostei</taxon>
        <taxon>Acanthomorphata</taxon>
        <taxon>Ovalentaria</taxon>
        <taxon>Atherinomorphae</taxon>
        <taxon>Cyprinodontiformes</taxon>
        <taxon>Nothobranchiidae</taxon>
        <taxon>Nothobranchius</taxon>
    </lineage>
</organism>
<keyword evidence="6" id="KW-1015">Disulfide bond</keyword>
<name>A0A1A8BP84_NOTKA</name>
<evidence type="ECO:0000256" key="1">
    <source>
        <dbReference type="ARBA" id="ARBA00004167"/>
    </source>
</evidence>
<evidence type="ECO:0000256" key="5">
    <source>
        <dbReference type="ARBA" id="ARBA00023136"/>
    </source>
</evidence>
<accession>A0A1A8BP84</accession>
<comment type="subcellular location">
    <subcellularLocation>
        <location evidence="1">Membrane</location>
        <topology evidence="1">Single-pass membrane protein</topology>
    </subcellularLocation>
</comment>
<dbReference type="PROSITE" id="PS50835">
    <property type="entry name" value="IG_LIKE"/>
    <property type="match status" value="2"/>
</dbReference>
<reference evidence="13" key="2">
    <citation type="submission" date="2016-06" db="EMBL/GenBank/DDBJ databases">
        <title>The genome of a short-lived fish provides insights into sex chromosome evolution and the genetic control of aging.</title>
        <authorList>
            <person name="Reichwald K."/>
            <person name="Felder M."/>
            <person name="Petzold A."/>
            <person name="Koch P."/>
            <person name="Groth M."/>
            <person name="Platzer M."/>
        </authorList>
    </citation>
    <scope>NUCLEOTIDE SEQUENCE</scope>
    <source>
        <tissue evidence="13">Brain</tissue>
    </source>
</reference>
<sequence length="273" mass="29782">MIVLLVGLLLASKASSSQISGHGSSTVEFGGNASFTCTVAPTAGVLQVTWQRPSGEAIENLATFSKQFGEQVNEPYRGKVSFTEKSLNSSSITLRNVTWEDEGCYVCAFNVFPEGSKRKQFCLMVQGISKVSTSHIPTNRPNTESRQEVFSCSATGKPAPSISWDVSPGAETPTEPQTSTVSNGDGTVTSSSSITLGIPADWTGTVDCLLNKEKRGGKLERVFSYRREEQKENRYHHISIIITLVMFISLTVVSAVVIRHRLKKKQECRDLIP</sequence>
<reference evidence="13" key="1">
    <citation type="submission" date="2016-05" db="EMBL/GenBank/DDBJ databases">
        <authorList>
            <person name="Lavstsen T."/>
            <person name="Jespersen J.S."/>
        </authorList>
    </citation>
    <scope>NUCLEOTIDE SEQUENCE</scope>
    <source>
        <tissue evidence="13">Brain</tissue>
    </source>
</reference>
<dbReference type="GO" id="GO:0098632">
    <property type="term" value="F:cell-cell adhesion mediator activity"/>
    <property type="evidence" value="ECO:0007669"/>
    <property type="project" value="InterPro"/>
</dbReference>
<keyword evidence="7" id="KW-0325">Glycoprotein</keyword>
<dbReference type="InterPro" id="IPR013162">
    <property type="entry name" value="CD80_C2-set"/>
</dbReference>
<dbReference type="EMBL" id="HADZ01005496">
    <property type="protein sequence ID" value="SBP69437.1"/>
    <property type="molecule type" value="Transcribed_RNA"/>
</dbReference>
<dbReference type="InterPro" id="IPR013106">
    <property type="entry name" value="Ig_V-set"/>
</dbReference>
<keyword evidence="4 10" id="KW-1133">Transmembrane helix</keyword>
<keyword evidence="5 10" id="KW-0472">Membrane</keyword>
<evidence type="ECO:0000256" key="6">
    <source>
        <dbReference type="ARBA" id="ARBA00023157"/>
    </source>
</evidence>
<evidence type="ECO:0000256" key="4">
    <source>
        <dbReference type="ARBA" id="ARBA00022989"/>
    </source>
</evidence>
<evidence type="ECO:0000256" key="2">
    <source>
        <dbReference type="ARBA" id="ARBA00022692"/>
    </source>
</evidence>
<evidence type="ECO:0000256" key="3">
    <source>
        <dbReference type="ARBA" id="ARBA00022729"/>
    </source>
</evidence>
<keyword evidence="3 11" id="KW-0732">Signal</keyword>
<keyword evidence="8" id="KW-0393">Immunoglobulin domain</keyword>
<feature type="region of interest" description="Disordered" evidence="9">
    <location>
        <begin position="154"/>
        <end position="188"/>
    </location>
</feature>
<protein>
    <recommendedName>
        <fullName evidence="12">Ig-like domain-containing protein</fullName>
    </recommendedName>
</protein>
<evidence type="ECO:0000259" key="12">
    <source>
        <dbReference type="PROSITE" id="PS50835"/>
    </source>
</evidence>
<dbReference type="AlphaFoldDB" id="A0A1A8BP84"/>
<dbReference type="GO" id="GO:0034113">
    <property type="term" value="P:heterotypic cell-cell adhesion"/>
    <property type="evidence" value="ECO:0007669"/>
    <property type="project" value="TreeGrafter"/>
</dbReference>
<evidence type="ECO:0000256" key="8">
    <source>
        <dbReference type="ARBA" id="ARBA00023319"/>
    </source>
</evidence>
<evidence type="ECO:0000313" key="13">
    <source>
        <dbReference type="EMBL" id="SBP69437.1"/>
    </source>
</evidence>
<dbReference type="GO" id="GO:0016020">
    <property type="term" value="C:membrane"/>
    <property type="evidence" value="ECO:0007669"/>
    <property type="project" value="UniProtKB-SubCell"/>
</dbReference>
<dbReference type="InterPro" id="IPR003599">
    <property type="entry name" value="Ig_sub"/>
</dbReference>
<dbReference type="GO" id="GO:0009986">
    <property type="term" value="C:cell surface"/>
    <property type="evidence" value="ECO:0007669"/>
    <property type="project" value="TreeGrafter"/>
</dbReference>
<dbReference type="SUPFAM" id="SSF48726">
    <property type="entry name" value="Immunoglobulin"/>
    <property type="match status" value="2"/>
</dbReference>
<feature type="chain" id="PRO_5008366889" description="Ig-like domain-containing protein" evidence="11">
    <location>
        <begin position="17"/>
        <end position="273"/>
    </location>
</feature>
<evidence type="ECO:0000256" key="11">
    <source>
        <dbReference type="SAM" id="SignalP"/>
    </source>
</evidence>
<dbReference type="InterPro" id="IPR047164">
    <property type="entry name" value="OX2G-like"/>
</dbReference>
<dbReference type="GO" id="GO:0030424">
    <property type="term" value="C:axon"/>
    <property type="evidence" value="ECO:0007669"/>
    <property type="project" value="TreeGrafter"/>
</dbReference>
<feature type="transmembrane region" description="Helical" evidence="10">
    <location>
        <begin position="235"/>
        <end position="258"/>
    </location>
</feature>
<dbReference type="SMART" id="SM00409">
    <property type="entry name" value="IG"/>
    <property type="match status" value="1"/>
</dbReference>
<dbReference type="Pfam" id="PF08205">
    <property type="entry name" value="C2-set_2"/>
    <property type="match status" value="1"/>
</dbReference>